<feature type="non-terminal residue" evidence="1">
    <location>
        <position position="106"/>
    </location>
</feature>
<protein>
    <submittedName>
        <fullName evidence="1">Uncharacterized protein</fullName>
    </submittedName>
</protein>
<dbReference type="Proteomes" id="UP001189429">
    <property type="component" value="Unassembled WGS sequence"/>
</dbReference>
<evidence type="ECO:0000313" key="1">
    <source>
        <dbReference type="EMBL" id="CAK0864174.1"/>
    </source>
</evidence>
<comment type="caution">
    <text evidence="1">The sequence shown here is derived from an EMBL/GenBank/DDBJ whole genome shotgun (WGS) entry which is preliminary data.</text>
</comment>
<keyword evidence="2" id="KW-1185">Reference proteome</keyword>
<reference evidence="1" key="1">
    <citation type="submission" date="2023-10" db="EMBL/GenBank/DDBJ databases">
        <authorList>
            <person name="Chen Y."/>
            <person name="Shah S."/>
            <person name="Dougan E. K."/>
            <person name="Thang M."/>
            <person name="Chan C."/>
        </authorList>
    </citation>
    <scope>NUCLEOTIDE SEQUENCE [LARGE SCALE GENOMIC DNA]</scope>
</reference>
<gene>
    <name evidence="1" type="ORF">PCOR1329_LOCUS52128</name>
</gene>
<proteinExistence type="predicted"/>
<organism evidence="1 2">
    <name type="scientific">Prorocentrum cordatum</name>
    <dbReference type="NCBI Taxonomy" id="2364126"/>
    <lineage>
        <taxon>Eukaryota</taxon>
        <taxon>Sar</taxon>
        <taxon>Alveolata</taxon>
        <taxon>Dinophyceae</taxon>
        <taxon>Prorocentrales</taxon>
        <taxon>Prorocentraceae</taxon>
        <taxon>Prorocentrum</taxon>
    </lineage>
</organism>
<sequence>MKLREDAKEGDSVDAARLCSPHLRARKDFIGAQLANAEEGGGRNVLMEYWKEVIMKKELAEMARGARYFRVRVPQGKGSKKSKRVEGRVRLQWAMAASELGGRFDQ</sequence>
<name>A0ABN9UW72_9DINO</name>
<dbReference type="EMBL" id="CAUYUJ010016338">
    <property type="protein sequence ID" value="CAK0864174.1"/>
    <property type="molecule type" value="Genomic_DNA"/>
</dbReference>
<accession>A0ABN9UW72</accession>
<evidence type="ECO:0000313" key="2">
    <source>
        <dbReference type="Proteomes" id="UP001189429"/>
    </source>
</evidence>